<protein>
    <submittedName>
        <fullName evidence="2">Uncharacterized protein</fullName>
    </submittedName>
</protein>
<reference evidence="2" key="1">
    <citation type="submission" date="2020-10" db="EMBL/GenBank/DDBJ databases">
        <title>Unveiling of a novel bifunctional photoreceptor, Dualchrome1, isolated from a cosmopolitan green alga.</title>
        <authorList>
            <person name="Suzuki S."/>
            <person name="Kawachi M."/>
        </authorList>
    </citation>
    <scope>NUCLEOTIDE SEQUENCE</scope>
    <source>
        <strain evidence="2">NIES 2893</strain>
    </source>
</reference>
<keyword evidence="3" id="KW-1185">Reference proteome</keyword>
<evidence type="ECO:0000313" key="3">
    <source>
        <dbReference type="Proteomes" id="UP000660262"/>
    </source>
</evidence>
<keyword evidence="1" id="KW-0175">Coiled coil</keyword>
<dbReference type="AlphaFoldDB" id="A0A830HDR5"/>
<accession>A0A830HDR5</accession>
<evidence type="ECO:0000256" key="1">
    <source>
        <dbReference type="SAM" id="Coils"/>
    </source>
</evidence>
<dbReference type="Proteomes" id="UP000660262">
    <property type="component" value="Unassembled WGS sequence"/>
</dbReference>
<comment type="caution">
    <text evidence="2">The sequence shown here is derived from an EMBL/GenBank/DDBJ whole genome shotgun (WGS) entry which is preliminary data.</text>
</comment>
<name>A0A830HDR5_9CHLO</name>
<dbReference type="EMBL" id="BNJQ01000005">
    <property type="protein sequence ID" value="GHP03207.1"/>
    <property type="molecule type" value="Genomic_DNA"/>
</dbReference>
<evidence type="ECO:0000313" key="2">
    <source>
        <dbReference type="EMBL" id="GHP03207.1"/>
    </source>
</evidence>
<sequence>MAPAISMDSWRFPGVLVLALLLLLVTFLSLWDASRLRASLKVSQAQVVDLTESARRASAEKDGLIIERDKSAIDIATRATDELKSMRDELRETVARHAERAQKAEQLANKAAGMHAAAVRDHGRLHERLSGALRKTRRDHGGLAKQYTKLAENQHTATKAMVREELHKSFSKARFRGHVAPHNPDGGEWMDTMKKRRSVIPGEFLADISKTDRKERARSWHARGPGGVEVDKHPMAKGGRFTHNGCGPKHFALGKC</sequence>
<gene>
    <name evidence="2" type="ORF">PPROV_000196200</name>
</gene>
<organism evidence="2 3">
    <name type="scientific">Pycnococcus provasolii</name>
    <dbReference type="NCBI Taxonomy" id="41880"/>
    <lineage>
        <taxon>Eukaryota</taxon>
        <taxon>Viridiplantae</taxon>
        <taxon>Chlorophyta</taxon>
        <taxon>Pseudoscourfieldiophyceae</taxon>
        <taxon>Pseudoscourfieldiales</taxon>
        <taxon>Pycnococcaceae</taxon>
        <taxon>Pycnococcus</taxon>
    </lineage>
</organism>
<proteinExistence type="predicted"/>
<feature type="coiled-coil region" evidence="1">
    <location>
        <begin position="76"/>
        <end position="107"/>
    </location>
</feature>